<dbReference type="PATRIC" id="fig|1391653.3.peg.1022"/>
<dbReference type="EMBL" id="CP012332">
    <property type="protein sequence ID" value="AKU90612.1"/>
    <property type="molecule type" value="Genomic_DNA"/>
</dbReference>
<keyword evidence="8 10" id="KW-0443">Lipid metabolism</keyword>
<protein>
    <recommendedName>
        <fullName evidence="3 10">Lipid-A-disaccharide synthase</fullName>
        <ecNumber evidence="2 10">2.4.1.182</ecNumber>
    </recommendedName>
</protein>
<dbReference type="Proteomes" id="UP000055590">
    <property type="component" value="Chromosome"/>
</dbReference>
<dbReference type="Gene3D" id="3.40.50.2000">
    <property type="entry name" value="Glycogen Phosphorylase B"/>
    <property type="match status" value="1"/>
</dbReference>
<dbReference type="KEGG" id="vin:AKJ08_0999"/>
<dbReference type="InterPro" id="IPR003835">
    <property type="entry name" value="Glyco_trans_19"/>
</dbReference>
<keyword evidence="7 10" id="KW-0808">Transferase</keyword>
<gene>
    <name evidence="10" type="primary">lpxB</name>
    <name evidence="11" type="ORF">AKJ08_0999</name>
</gene>
<dbReference type="NCBIfam" id="TIGR00215">
    <property type="entry name" value="lpxB"/>
    <property type="match status" value="1"/>
</dbReference>
<name>A0A0K1PAT0_9BACT</name>
<evidence type="ECO:0000256" key="9">
    <source>
        <dbReference type="ARBA" id="ARBA00048975"/>
    </source>
</evidence>
<proteinExistence type="inferred from homology"/>
<comment type="pathway">
    <text evidence="10">Bacterial outer membrane biogenesis; LPS lipid A biosynthesis.</text>
</comment>
<dbReference type="PANTHER" id="PTHR30372">
    <property type="entry name" value="LIPID-A-DISACCHARIDE SYNTHASE"/>
    <property type="match status" value="1"/>
</dbReference>
<evidence type="ECO:0000313" key="11">
    <source>
        <dbReference type="EMBL" id="AKU90612.1"/>
    </source>
</evidence>
<dbReference type="GO" id="GO:0008915">
    <property type="term" value="F:lipid-A-disaccharide synthase activity"/>
    <property type="evidence" value="ECO:0007669"/>
    <property type="project" value="UniProtKB-UniRule"/>
</dbReference>
<sequence>MPTEPVFLIVAAEASADVHGARLMASIARRTPGARFVGMGGPAMRAAGLEALYRAEDLSVMGFVEVVPKLAGILGILRGLARWAEANRPSAAILIDSADFNLRLARELRHVGIPTVGYVAPMAWAWRESRTRVLRDLDRLLCIYPFEEPWFRARGVAATYVGNPVAEDPRLGTIPDEAECRRALGLDESRPTLALLPGSRRAELRNVLPTLLAASDRLAKEEPELQVVLPVAPTLDRAEVEALAAGARCRLILVDGRAPEALGAADAVAVCSGTATLEAALLVRPMVVAYRAHPVSFKIAQLLVRLPSVSIVNILAGRPIVPELLQDQLEPEALAAELLPLFRRTEARERMIRELAGLRELLGSRRASEHAADEILQTVADRAA</sequence>
<keyword evidence="5 10" id="KW-0441">Lipid A biosynthesis</keyword>
<dbReference type="UniPathway" id="UPA00973"/>
<dbReference type="PANTHER" id="PTHR30372:SF4">
    <property type="entry name" value="LIPID-A-DISACCHARIDE SYNTHASE, MITOCHONDRIAL-RELATED"/>
    <property type="match status" value="1"/>
</dbReference>
<accession>A0A0K1PAT0</accession>
<dbReference type="EC" id="2.4.1.182" evidence="2 10"/>
<evidence type="ECO:0000256" key="1">
    <source>
        <dbReference type="ARBA" id="ARBA00002056"/>
    </source>
</evidence>
<evidence type="ECO:0000256" key="6">
    <source>
        <dbReference type="ARBA" id="ARBA00022676"/>
    </source>
</evidence>
<dbReference type="Pfam" id="PF02684">
    <property type="entry name" value="LpxB"/>
    <property type="match status" value="1"/>
</dbReference>
<dbReference type="GO" id="GO:0016020">
    <property type="term" value="C:membrane"/>
    <property type="evidence" value="ECO:0007669"/>
    <property type="project" value="GOC"/>
</dbReference>
<evidence type="ECO:0000256" key="2">
    <source>
        <dbReference type="ARBA" id="ARBA00012687"/>
    </source>
</evidence>
<evidence type="ECO:0000313" key="12">
    <source>
        <dbReference type="Proteomes" id="UP000055590"/>
    </source>
</evidence>
<dbReference type="AlphaFoldDB" id="A0A0K1PAT0"/>
<reference evidence="11 12" key="1">
    <citation type="submission" date="2015-08" db="EMBL/GenBank/DDBJ databases">
        <authorList>
            <person name="Babu N.S."/>
            <person name="Beckwith C.J."/>
            <person name="Beseler K.G."/>
            <person name="Brison A."/>
            <person name="Carone J.V."/>
            <person name="Caskin T.P."/>
            <person name="Diamond M."/>
            <person name="Durham M.E."/>
            <person name="Foxe J.M."/>
            <person name="Go M."/>
            <person name="Henderson B.A."/>
            <person name="Jones I.B."/>
            <person name="McGettigan J.A."/>
            <person name="Micheletti S.J."/>
            <person name="Nasrallah M.E."/>
            <person name="Ortiz D."/>
            <person name="Piller C.R."/>
            <person name="Privatt S.R."/>
            <person name="Schneider S.L."/>
            <person name="Sharp S."/>
            <person name="Smith T.C."/>
            <person name="Stanton J.D."/>
            <person name="Ullery H.E."/>
            <person name="Wilson R.J."/>
            <person name="Serrano M.G."/>
            <person name="Buck G."/>
            <person name="Lee V."/>
            <person name="Wang Y."/>
            <person name="Carvalho R."/>
            <person name="Voegtly L."/>
            <person name="Shi R."/>
            <person name="Duckworth R."/>
            <person name="Johnson A."/>
            <person name="Loviza R."/>
            <person name="Walstead R."/>
            <person name="Shah Z."/>
            <person name="Kiflezghi M."/>
            <person name="Wade K."/>
            <person name="Ball S.L."/>
            <person name="Bradley K.W."/>
            <person name="Asai D.J."/>
            <person name="Bowman C.A."/>
            <person name="Russell D.A."/>
            <person name="Pope W.H."/>
            <person name="Jacobs-Sera D."/>
            <person name="Hendrix R.W."/>
            <person name="Hatfull G.F."/>
        </authorList>
    </citation>
    <scope>NUCLEOTIDE SEQUENCE [LARGE SCALE GENOMIC DNA]</scope>
    <source>
        <strain evidence="11 12">DSM 27710</strain>
    </source>
</reference>
<evidence type="ECO:0000256" key="4">
    <source>
        <dbReference type="ARBA" id="ARBA00022516"/>
    </source>
</evidence>
<evidence type="ECO:0000256" key="7">
    <source>
        <dbReference type="ARBA" id="ARBA00022679"/>
    </source>
</evidence>
<evidence type="ECO:0000256" key="8">
    <source>
        <dbReference type="ARBA" id="ARBA00023098"/>
    </source>
</evidence>
<dbReference type="GO" id="GO:0005543">
    <property type="term" value="F:phospholipid binding"/>
    <property type="evidence" value="ECO:0007669"/>
    <property type="project" value="TreeGrafter"/>
</dbReference>
<evidence type="ECO:0000256" key="3">
    <source>
        <dbReference type="ARBA" id="ARBA00020902"/>
    </source>
</evidence>
<comment type="function">
    <text evidence="1 10">Condensation of UDP-2,3-diacylglucosamine and 2,3-diacylglucosamine-1-phosphate to form lipid A disaccharide, a precursor of lipid A, a phosphorylated glycolipid that anchors the lipopolysaccharide to the outer membrane of the cell.</text>
</comment>
<evidence type="ECO:0000256" key="10">
    <source>
        <dbReference type="HAMAP-Rule" id="MF_00392"/>
    </source>
</evidence>
<dbReference type="SUPFAM" id="SSF53756">
    <property type="entry name" value="UDP-Glycosyltransferase/glycogen phosphorylase"/>
    <property type="match status" value="1"/>
</dbReference>
<keyword evidence="4 10" id="KW-0444">Lipid biosynthesis</keyword>
<dbReference type="STRING" id="1391653.AKJ08_0999"/>
<dbReference type="GO" id="GO:0009245">
    <property type="term" value="P:lipid A biosynthetic process"/>
    <property type="evidence" value="ECO:0007669"/>
    <property type="project" value="UniProtKB-UniRule"/>
</dbReference>
<keyword evidence="12" id="KW-1185">Reference proteome</keyword>
<comment type="similarity">
    <text evidence="10">Belongs to the LpxB family.</text>
</comment>
<organism evidence="11 12">
    <name type="scientific">Vulgatibacter incomptus</name>
    <dbReference type="NCBI Taxonomy" id="1391653"/>
    <lineage>
        <taxon>Bacteria</taxon>
        <taxon>Pseudomonadati</taxon>
        <taxon>Myxococcota</taxon>
        <taxon>Myxococcia</taxon>
        <taxon>Myxococcales</taxon>
        <taxon>Cystobacterineae</taxon>
        <taxon>Vulgatibacteraceae</taxon>
        <taxon>Vulgatibacter</taxon>
    </lineage>
</organism>
<dbReference type="RefSeq" id="WP_050725041.1">
    <property type="nucleotide sequence ID" value="NZ_CP012332.1"/>
</dbReference>
<evidence type="ECO:0000256" key="5">
    <source>
        <dbReference type="ARBA" id="ARBA00022556"/>
    </source>
</evidence>
<keyword evidence="6 10" id="KW-0328">Glycosyltransferase</keyword>
<dbReference type="HAMAP" id="MF_00392">
    <property type="entry name" value="LpxB"/>
    <property type="match status" value="1"/>
</dbReference>
<comment type="catalytic activity">
    <reaction evidence="9 10">
        <text>a lipid X + a UDP-2-N,3-O-bis[(3R)-3-hydroxyacyl]-alpha-D-glucosamine = a lipid A disaccharide + UDP + H(+)</text>
        <dbReference type="Rhea" id="RHEA:67828"/>
        <dbReference type="ChEBI" id="CHEBI:15378"/>
        <dbReference type="ChEBI" id="CHEBI:58223"/>
        <dbReference type="ChEBI" id="CHEBI:137748"/>
        <dbReference type="ChEBI" id="CHEBI:176338"/>
        <dbReference type="ChEBI" id="CHEBI:176343"/>
        <dbReference type="EC" id="2.4.1.182"/>
    </reaction>
</comment>